<keyword evidence="1" id="KW-0472">Membrane</keyword>
<evidence type="ECO:0000313" key="2">
    <source>
        <dbReference type="EMBL" id="MBB2976074.1"/>
    </source>
</evidence>
<name>A0A7W4YN06_9MICO</name>
<keyword evidence="1" id="KW-1133">Transmembrane helix</keyword>
<feature type="transmembrane region" description="Helical" evidence="1">
    <location>
        <begin position="43"/>
        <end position="65"/>
    </location>
</feature>
<feature type="transmembrane region" description="Helical" evidence="1">
    <location>
        <begin position="391"/>
        <end position="408"/>
    </location>
</feature>
<feature type="transmembrane region" description="Helical" evidence="1">
    <location>
        <begin position="330"/>
        <end position="348"/>
    </location>
</feature>
<organism evidence="2 3">
    <name type="scientific">Microbacterium endophyticum</name>
    <dbReference type="NCBI Taxonomy" id="1526412"/>
    <lineage>
        <taxon>Bacteria</taxon>
        <taxon>Bacillati</taxon>
        <taxon>Actinomycetota</taxon>
        <taxon>Actinomycetes</taxon>
        <taxon>Micrococcales</taxon>
        <taxon>Microbacteriaceae</taxon>
        <taxon>Microbacterium</taxon>
    </lineage>
</organism>
<evidence type="ECO:0000313" key="3">
    <source>
        <dbReference type="Proteomes" id="UP000529310"/>
    </source>
</evidence>
<protein>
    <submittedName>
        <fullName evidence="2">Uncharacterized protein</fullName>
    </submittedName>
</protein>
<keyword evidence="3" id="KW-1185">Reference proteome</keyword>
<dbReference type="RefSeq" id="WP_165138760.1">
    <property type="nucleotide sequence ID" value="NZ_CP049255.1"/>
</dbReference>
<proteinExistence type="predicted"/>
<evidence type="ECO:0000256" key="1">
    <source>
        <dbReference type="SAM" id="Phobius"/>
    </source>
</evidence>
<comment type="caution">
    <text evidence="2">The sequence shown here is derived from an EMBL/GenBank/DDBJ whole genome shotgun (WGS) entry which is preliminary data.</text>
</comment>
<feature type="transmembrane region" description="Helical" evidence="1">
    <location>
        <begin position="277"/>
        <end position="296"/>
    </location>
</feature>
<feature type="transmembrane region" description="Helical" evidence="1">
    <location>
        <begin position="251"/>
        <end position="270"/>
    </location>
</feature>
<reference evidence="2 3" key="1">
    <citation type="submission" date="2020-08" db="EMBL/GenBank/DDBJ databases">
        <title>Sequencing the genomes of 1000 actinobacteria strains.</title>
        <authorList>
            <person name="Klenk H.-P."/>
        </authorList>
    </citation>
    <scope>NUCLEOTIDE SEQUENCE [LARGE SCALE GENOMIC DNA]</scope>
    <source>
        <strain evidence="2 3">DSM 27099</strain>
    </source>
</reference>
<dbReference type="Proteomes" id="UP000529310">
    <property type="component" value="Unassembled WGS sequence"/>
</dbReference>
<feature type="transmembrane region" description="Helical" evidence="1">
    <location>
        <begin position="415"/>
        <end position="434"/>
    </location>
</feature>
<dbReference type="AlphaFoldDB" id="A0A7W4YN06"/>
<accession>A0A7W4YN06</accession>
<keyword evidence="1" id="KW-0812">Transmembrane</keyword>
<gene>
    <name evidence="2" type="ORF">FHX49_001644</name>
</gene>
<sequence length="453" mass="47397">MTTELDELRTKIALLQAENASLRDSSLTVSSQNAFSEKRRHSWWRGLISALCLTMAAVIIPVSVVGSWARVQLVDEDSFVSTFAPLIDDPGVQTVIIDQATAAIDNAVDIDGLTNDLFDGLSTLDLPAAASSAVDLLRAPAAAGVKSLIESSISQIVSSDAFSSVWRTALEASHKSLVAVATNDGSGAVSIDDKGQLGIQLGPIIEELKTRMTDRGFSFASAIPAIDTTIVIAQSDALLALSAVYNLAATVGYWLPFAAMAMLAIGILIARRRTTALMGAGIGIALGAGALAATLTGANVVIGLNAGSIGIPAATLQSVYFIVVGGMRDTALVLVFLGVVVALAAWLSGRWSPAVRTRALGDSLTTSARRGLQRRGLNTGVFGIWLAQQRILVRIILIALTVLTLFFLRPLTFGDVILTAAIGLMTWLIVSLLSRQPSDAESSVTSVDAPVES</sequence>
<dbReference type="EMBL" id="JACHWQ010000004">
    <property type="protein sequence ID" value="MBB2976074.1"/>
    <property type="molecule type" value="Genomic_DNA"/>
</dbReference>